<name>A0A699U8Y9_TANCI</name>
<evidence type="ECO:0000256" key="1">
    <source>
        <dbReference type="SAM" id="MobiDB-lite"/>
    </source>
</evidence>
<accession>A0A699U8Y9</accession>
<evidence type="ECO:0000313" key="2">
    <source>
        <dbReference type="EMBL" id="GFD17698.1"/>
    </source>
</evidence>
<feature type="non-terminal residue" evidence="2">
    <location>
        <position position="1"/>
    </location>
</feature>
<reference evidence="2" key="1">
    <citation type="journal article" date="2019" name="Sci. Rep.">
        <title>Draft genome of Tanacetum cinerariifolium, the natural source of mosquito coil.</title>
        <authorList>
            <person name="Yamashiro T."/>
            <person name="Shiraishi A."/>
            <person name="Satake H."/>
            <person name="Nakayama K."/>
        </authorList>
    </citation>
    <scope>NUCLEOTIDE SEQUENCE</scope>
</reference>
<evidence type="ECO:0008006" key="3">
    <source>
        <dbReference type="Google" id="ProtNLM"/>
    </source>
</evidence>
<comment type="caution">
    <text evidence="2">The sequence shown here is derived from an EMBL/GenBank/DDBJ whole genome shotgun (WGS) entry which is preliminary data.</text>
</comment>
<dbReference type="AlphaFoldDB" id="A0A699U8Y9"/>
<dbReference type="EMBL" id="BKCJ011302086">
    <property type="protein sequence ID" value="GFD17698.1"/>
    <property type="molecule type" value="Genomic_DNA"/>
</dbReference>
<feature type="non-terminal residue" evidence="2">
    <location>
        <position position="173"/>
    </location>
</feature>
<feature type="region of interest" description="Disordered" evidence="1">
    <location>
        <begin position="101"/>
        <end position="123"/>
    </location>
</feature>
<sequence length="173" mass="19709">SLSNHDTLIESSPKFDYLEEFSGALMPTSIADEERIMREHEEYISLMEKLLAINPCPRPEEIDIFTDTNDLLPPGIESDNYDSEGDIYVLEELLVDDSIPIPENESSDFDHQDDPLFPRPPSEPPDVEFFFDLDPNSGEVISAMMNNIDELNNDECFDPRGEMDVFANVEDDD</sequence>
<organism evidence="2">
    <name type="scientific">Tanacetum cinerariifolium</name>
    <name type="common">Dalmatian daisy</name>
    <name type="synonym">Chrysanthemum cinerariifolium</name>
    <dbReference type="NCBI Taxonomy" id="118510"/>
    <lineage>
        <taxon>Eukaryota</taxon>
        <taxon>Viridiplantae</taxon>
        <taxon>Streptophyta</taxon>
        <taxon>Embryophyta</taxon>
        <taxon>Tracheophyta</taxon>
        <taxon>Spermatophyta</taxon>
        <taxon>Magnoliopsida</taxon>
        <taxon>eudicotyledons</taxon>
        <taxon>Gunneridae</taxon>
        <taxon>Pentapetalae</taxon>
        <taxon>asterids</taxon>
        <taxon>campanulids</taxon>
        <taxon>Asterales</taxon>
        <taxon>Asteraceae</taxon>
        <taxon>Asteroideae</taxon>
        <taxon>Anthemideae</taxon>
        <taxon>Anthemidinae</taxon>
        <taxon>Tanacetum</taxon>
    </lineage>
</organism>
<proteinExistence type="predicted"/>
<gene>
    <name evidence="2" type="ORF">Tci_889667</name>
</gene>
<protein>
    <recommendedName>
        <fullName evidence="3">Reverse transcriptase domain-containing protein</fullName>
    </recommendedName>
</protein>